<dbReference type="Pfam" id="PF00593">
    <property type="entry name" value="TonB_dep_Rec_b-barrel"/>
    <property type="match status" value="1"/>
</dbReference>
<dbReference type="GO" id="GO:0009279">
    <property type="term" value="C:cell outer membrane"/>
    <property type="evidence" value="ECO:0007669"/>
    <property type="project" value="UniProtKB-SubCell"/>
</dbReference>
<dbReference type="NCBIfam" id="TIGR04057">
    <property type="entry name" value="SusC_RagA_signa"/>
    <property type="match status" value="1"/>
</dbReference>
<evidence type="ECO:0000313" key="14">
    <source>
        <dbReference type="Proteomes" id="UP000199421"/>
    </source>
</evidence>
<keyword evidence="3 8" id="KW-1134">Transmembrane beta strand</keyword>
<dbReference type="InterPro" id="IPR037066">
    <property type="entry name" value="Plug_dom_sf"/>
</dbReference>
<dbReference type="PROSITE" id="PS52016">
    <property type="entry name" value="TONB_DEPENDENT_REC_3"/>
    <property type="match status" value="1"/>
</dbReference>
<dbReference type="NCBIfam" id="TIGR04056">
    <property type="entry name" value="OMP_RagA_SusC"/>
    <property type="match status" value="1"/>
</dbReference>
<evidence type="ECO:0000256" key="10">
    <source>
        <dbReference type="SAM" id="Phobius"/>
    </source>
</evidence>
<keyword evidence="7 8" id="KW-0998">Cell outer membrane</keyword>
<keyword evidence="6 8" id="KW-0472">Membrane</keyword>
<evidence type="ECO:0000256" key="2">
    <source>
        <dbReference type="ARBA" id="ARBA00022448"/>
    </source>
</evidence>
<dbReference type="Gene3D" id="2.60.40.1120">
    <property type="entry name" value="Carboxypeptidase-like, regulatory domain"/>
    <property type="match status" value="1"/>
</dbReference>
<dbReference type="Pfam" id="PF07715">
    <property type="entry name" value="Plug"/>
    <property type="match status" value="1"/>
</dbReference>
<evidence type="ECO:0000256" key="9">
    <source>
        <dbReference type="RuleBase" id="RU003357"/>
    </source>
</evidence>
<keyword evidence="5 9" id="KW-0798">TonB box</keyword>
<evidence type="ECO:0000259" key="11">
    <source>
        <dbReference type="Pfam" id="PF00593"/>
    </source>
</evidence>
<dbReference type="STRING" id="407022.SAMN05661044_05079"/>
<comment type="similarity">
    <text evidence="8 9">Belongs to the TonB-dependent receptor family.</text>
</comment>
<feature type="transmembrane region" description="Helical" evidence="10">
    <location>
        <begin position="20"/>
        <end position="42"/>
    </location>
</feature>
<evidence type="ECO:0000259" key="12">
    <source>
        <dbReference type="Pfam" id="PF07715"/>
    </source>
</evidence>
<evidence type="ECO:0000256" key="7">
    <source>
        <dbReference type="ARBA" id="ARBA00023237"/>
    </source>
</evidence>
<dbReference type="RefSeq" id="WP_093331246.1">
    <property type="nucleotide sequence ID" value="NZ_FOAF01000011.1"/>
</dbReference>
<dbReference type="InterPro" id="IPR008969">
    <property type="entry name" value="CarboxyPept-like_regulatory"/>
</dbReference>
<dbReference type="EMBL" id="FOAF01000011">
    <property type="protein sequence ID" value="SEM39350.1"/>
    <property type="molecule type" value="Genomic_DNA"/>
</dbReference>
<evidence type="ECO:0000256" key="1">
    <source>
        <dbReference type="ARBA" id="ARBA00004571"/>
    </source>
</evidence>
<keyword evidence="4 8" id="KW-0812">Transmembrane</keyword>
<dbReference type="InterPro" id="IPR023997">
    <property type="entry name" value="TonB-dep_OMP_SusC/RagA_CS"/>
</dbReference>
<dbReference type="InterPro" id="IPR036942">
    <property type="entry name" value="Beta-barrel_TonB_sf"/>
</dbReference>
<dbReference type="InterPro" id="IPR039426">
    <property type="entry name" value="TonB-dep_rcpt-like"/>
</dbReference>
<reference evidence="14" key="1">
    <citation type="submission" date="2016-10" db="EMBL/GenBank/DDBJ databases">
        <authorList>
            <person name="Varghese N."/>
            <person name="Submissions S."/>
        </authorList>
    </citation>
    <scope>NUCLEOTIDE SEQUENCE [LARGE SCALE GENOMIC DNA]</scope>
    <source>
        <strain evidence="14">DSM 18733</strain>
    </source>
</reference>
<feature type="domain" description="TonB-dependent receptor-like beta-barrel" evidence="11">
    <location>
        <begin position="457"/>
        <end position="1031"/>
    </location>
</feature>
<keyword evidence="10" id="KW-1133">Transmembrane helix</keyword>
<accession>A0A1H7XZV5</accession>
<dbReference type="InterPro" id="IPR012910">
    <property type="entry name" value="Plug_dom"/>
</dbReference>
<dbReference type="AlphaFoldDB" id="A0A1H7XZV5"/>
<evidence type="ECO:0000256" key="8">
    <source>
        <dbReference type="PROSITE-ProRule" id="PRU01360"/>
    </source>
</evidence>
<sequence>MNQKSERNQTRRLQVHALVIQRGIGWFFLCLMLFSFPISLWAQETVKGKVVSAQDGQVLPGVSVLVKGKKGGTSTDANGNFAIQAAQNEILIFSFVGHKSKEVAVTGPVLNVTLEGDSQGLDEVVVVGYGQQKRGNITGAVSSMNTEKLAERPLPRVDQALTGQMAGVRVKQTTGNPGQGMSVQVRGVGSISAGNEPLYVLDGFPLSGATPNANGGYSSGNPLDNINPNDIESIQVLKDASSAAIYGSRAANGVVIITTKKGKSGKPSINLNTYVGYNERSKKLDMLSGPEWIDRAIEMIDYQWITSGAGRTANQTSEERRQILGLTADQVNTNYMIDDRWLQPGYPGLNMIDWQDETFRKGLVQNYQLSASGGTDAVKYYVSGNYNGQQGMVKEQDFTSYSARANVEVKANDKLTFGINLTPTYSINNDPGIEGKDNILHQLVSFTPVQEASAGLYPNVGDNAQYRWSTSANSPVGKLEQTLAATKRFRTVGSLFADYQLIDGLNFKTTLNLDHVDNTFKRYVPFTITGSLPNRQSDLTKRTSGTYSTFRRQTLVNENTLSYNKTLAEDHNISALLGFSYNSDKLDNATMSSQNGYGSSTITTLNYALGVTGNTTETKNVLLSYFGRLQYAYQDKYLLSVSARRDGSSRFGANTKWGWFPSASVGWRVSQEDFMKGISGTLSDLKFRASWGKSGNYNIGDYSSLSLLGNYAYSLGGQLVTGLAPSGIYNPNLTWEKSNTFDVGVDLGFLNNRITATVDYYDRKSTGLLLNVPISQITGFASSLDNAGSVRNRGWELEINSQNITGAADAFQWSTSFNLSHNSNKLISLPNGQSQILIPSSFDISHSILRVGDPMYSIYVVRQEGILSQADIDNGVPLFGNQTAGDPKYFDANGDGVINENDRVIVGQPNPKYTWGITNTFRYKGFDLSVLVQGQWGGGIYSLFGRAVNRTGTGLVDNVLGSWRDRWRSPEDPGAGEVGKTTGTFGRVKNTDWFYPSDYIRVRNITLGYDLGRVIPKTTFKGARVFVTAENFFGHDKYDGGFNPEATNTNLSGSTQFPEAGDYGGLPIPKSLIFGLNVTF</sequence>
<dbReference type="InterPro" id="IPR000531">
    <property type="entry name" value="Beta-barrel_TonB"/>
</dbReference>
<keyword evidence="2 8" id="KW-0813">Transport</keyword>
<keyword evidence="14" id="KW-1185">Reference proteome</keyword>
<proteinExistence type="inferred from homology"/>
<gene>
    <name evidence="13" type="ORF">SAMN05661044_05079</name>
</gene>
<evidence type="ECO:0000256" key="3">
    <source>
        <dbReference type="ARBA" id="ARBA00022452"/>
    </source>
</evidence>
<protein>
    <submittedName>
        <fullName evidence="13">TonB-linked outer membrane protein, SusC/RagA family</fullName>
    </submittedName>
</protein>
<dbReference type="SUPFAM" id="SSF56935">
    <property type="entry name" value="Porins"/>
    <property type="match status" value="1"/>
</dbReference>
<dbReference type="SUPFAM" id="SSF49464">
    <property type="entry name" value="Carboxypeptidase regulatory domain-like"/>
    <property type="match status" value="1"/>
</dbReference>
<dbReference type="Gene3D" id="2.40.170.20">
    <property type="entry name" value="TonB-dependent receptor, beta-barrel domain"/>
    <property type="match status" value="1"/>
</dbReference>
<dbReference type="Gene3D" id="2.170.130.10">
    <property type="entry name" value="TonB-dependent receptor, plug domain"/>
    <property type="match status" value="1"/>
</dbReference>
<dbReference type="Proteomes" id="UP000199421">
    <property type="component" value="Unassembled WGS sequence"/>
</dbReference>
<evidence type="ECO:0000256" key="6">
    <source>
        <dbReference type="ARBA" id="ARBA00023136"/>
    </source>
</evidence>
<comment type="subcellular location">
    <subcellularLocation>
        <location evidence="1 8">Cell outer membrane</location>
        <topology evidence="1 8">Multi-pass membrane protein</topology>
    </subcellularLocation>
</comment>
<dbReference type="InterPro" id="IPR023996">
    <property type="entry name" value="TonB-dep_OMP_SusC/RagA"/>
</dbReference>
<dbReference type="OrthoDB" id="9768177at2"/>
<evidence type="ECO:0000256" key="4">
    <source>
        <dbReference type="ARBA" id="ARBA00022692"/>
    </source>
</evidence>
<name>A0A1H7XZV5_OLID1</name>
<feature type="domain" description="TonB-dependent receptor plug" evidence="12">
    <location>
        <begin position="136"/>
        <end position="254"/>
    </location>
</feature>
<organism evidence="13 14">
    <name type="scientific">Olivibacter domesticus</name>
    <name type="common">Pseudosphingobacterium domesticum</name>
    <dbReference type="NCBI Taxonomy" id="407022"/>
    <lineage>
        <taxon>Bacteria</taxon>
        <taxon>Pseudomonadati</taxon>
        <taxon>Bacteroidota</taxon>
        <taxon>Sphingobacteriia</taxon>
        <taxon>Sphingobacteriales</taxon>
        <taxon>Sphingobacteriaceae</taxon>
        <taxon>Olivibacter</taxon>
    </lineage>
</organism>
<evidence type="ECO:0000256" key="5">
    <source>
        <dbReference type="ARBA" id="ARBA00023077"/>
    </source>
</evidence>
<dbReference type="FunFam" id="2.170.130.10:FF:000008">
    <property type="entry name" value="SusC/RagA family TonB-linked outer membrane protein"/>
    <property type="match status" value="1"/>
</dbReference>
<dbReference type="Pfam" id="PF13715">
    <property type="entry name" value="CarbopepD_reg_2"/>
    <property type="match status" value="1"/>
</dbReference>
<evidence type="ECO:0000313" key="13">
    <source>
        <dbReference type="EMBL" id="SEM39350.1"/>
    </source>
</evidence>